<evidence type="ECO:0008006" key="3">
    <source>
        <dbReference type="Google" id="ProtNLM"/>
    </source>
</evidence>
<protein>
    <recommendedName>
        <fullName evidence="3">LVIVD repeat protein</fullName>
    </recommendedName>
</protein>
<name>A0A0S8FVK5_UNCW3</name>
<comment type="caution">
    <text evidence="1">The sequence shown here is derived from an EMBL/GenBank/DDBJ whole genome shotgun (WGS) entry which is preliminary data.</text>
</comment>
<dbReference type="InterPro" id="IPR013211">
    <property type="entry name" value="LVIVD"/>
</dbReference>
<dbReference type="STRING" id="1703779.AMJ83_00455"/>
<proteinExistence type="predicted"/>
<dbReference type="Gene3D" id="2.130.10.10">
    <property type="entry name" value="YVTN repeat-like/Quinoprotein amine dehydrogenase"/>
    <property type="match status" value="1"/>
</dbReference>
<dbReference type="AlphaFoldDB" id="A0A0S8FVK5"/>
<gene>
    <name evidence="1" type="ORF">AMJ83_00455</name>
</gene>
<sequence length="344" mass="37342">MKKYSIAIVSTAVLLCGIWYTDAVSARTMPDVDRNMCCIGQWGSEPACAIAHDESRNLVFLGCRDYIYILDVSKPNTTMKISDFEHLASTLCELCFDYNTNRLYAIQGEQGVAIWDVSNASKPTRLGHYDTPGYACALASKGSYLYVADGDRGLRVLDVSDPATPYEVACVEMTTACNVSIYASYAYVADLGLRIVDISNPAVPKEVAYVETPGVARDIYVDGYYAYVTDDWCGLLIFDVTEVGNPEQISSFATCGYTWDIDGSGSNVYVAACDGGLRVIDVSNPHEPQEIAIRATSYDALGVVVAQQHVYVAESMAGLGIYSHKITRGNTAISESTGNLAVNR</sequence>
<evidence type="ECO:0000313" key="2">
    <source>
        <dbReference type="Proteomes" id="UP000051373"/>
    </source>
</evidence>
<accession>A0A0S8FVK5</accession>
<dbReference type="EMBL" id="LJUJ01000001">
    <property type="protein sequence ID" value="KPK64703.1"/>
    <property type="molecule type" value="Genomic_DNA"/>
</dbReference>
<dbReference type="InterPro" id="IPR015943">
    <property type="entry name" value="WD40/YVTN_repeat-like_dom_sf"/>
</dbReference>
<evidence type="ECO:0000313" key="1">
    <source>
        <dbReference type="EMBL" id="KPK64703.1"/>
    </source>
</evidence>
<dbReference type="Proteomes" id="UP000051373">
    <property type="component" value="Unassembled WGS sequence"/>
</dbReference>
<dbReference type="Pfam" id="PF08309">
    <property type="entry name" value="LVIVD"/>
    <property type="match status" value="5"/>
</dbReference>
<organism evidence="1 2">
    <name type="scientific">candidate division WOR_3 bacterium SM23_42</name>
    <dbReference type="NCBI Taxonomy" id="1703779"/>
    <lineage>
        <taxon>Bacteria</taxon>
        <taxon>Bacteria division WOR-3</taxon>
    </lineage>
</organism>
<dbReference type="SUPFAM" id="SSF101908">
    <property type="entry name" value="Putative isomerase YbhE"/>
    <property type="match status" value="1"/>
</dbReference>
<reference evidence="1 2" key="1">
    <citation type="journal article" date="2015" name="Microbiome">
        <title>Genomic resolution of linkages in carbon, nitrogen, and sulfur cycling among widespread estuary sediment bacteria.</title>
        <authorList>
            <person name="Baker B.J."/>
            <person name="Lazar C.S."/>
            <person name="Teske A.P."/>
            <person name="Dick G.J."/>
        </authorList>
    </citation>
    <scope>NUCLEOTIDE SEQUENCE [LARGE SCALE GENOMIC DNA]</scope>
    <source>
        <strain evidence="1">SM23_42</strain>
    </source>
</reference>